<evidence type="ECO:0000313" key="3">
    <source>
        <dbReference type="Proteomes" id="UP000249248"/>
    </source>
</evidence>
<accession>A0A2W1N289</accession>
<dbReference type="Gene3D" id="1.25.40.10">
    <property type="entry name" value="Tetratricopeptide repeat domain"/>
    <property type="match status" value="1"/>
</dbReference>
<dbReference type="RefSeq" id="WP_111061660.1">
    <property type="nucleotide sequence ID" value="NZ_JBHUCU010000007.1"/>
</dbReference>
<dbReference type="OrthoDB" id="187854at2"/>
<organism evidence="2 3">
    <name type="scientific">Putridiphycobacter roseus</name>
    <dbReference type="NCBI Taxonomy" id="2219161"/>
    <lineage>
        <taxon>Bacteria</taxon>
        <taxon>Pseudomonadati</taxon>
        <taxon>Bacteroidota</taxon>
        <taxon>Flavobacteriia</taxon>
        <taxon>Flavobacteriales</taxon>
        <taxon>Crocinitomicaceae</taxon>
        <taxon>Putridiphycobacter</taxon>
    </lineage>
</organism>
<protein>
    <submittedName>
        <fullName evidence="2">Dihydrolipoamide dehydrogenase</fullName>
    </submittedName>
</protein>
<proteinExistence type="predicted"/>
<feature type="signal peptide" evidence="1">
    <location>
        <begin position="1"/>
        <end position="19"/>
    </location>
</feature>
<evidence type="ECO:0000256" key="1">
    <source>
        <dbReference type="SAM" id="SignalP"/>
    </source>
</evidence>
<dbReference type="InterPro" id="IPR021314">
    <property type="entry name" value="DUF2911"/>
</dbReference>
<dbReference type="Proteomes" id="UP000249248">
    <property type="component" value="Unassembled WGS sequence"/>
</dbReference>
<gene>
    <name evidence="2" type="ORF">DNU06_02720</name>
</gene>
<reference evidence="2 3" key="1">
    <citation type="submission" date="2018-06" db="EMBL/GenBank/DDBJ databases">
        <title>The draft genome sequence of Crocinitomix sp. SM1701.</title>
        <authorList>
            <person name="Zhang X."/>
        </authorList>
    </citation>
    <scope>NUCLEOTIDE SEQUENCE [LARGE SCALE GENOMIC DNA]</scope>
    <source>
        <strain evidence="2 3">SM1701</strain>
    </source>
</reference>
<name>A0A2W1N289_9FLAO</name>
<dbReference type="AlphaFoldDB" id="A0A2W1N289"/>
<evidence type="ECO:0000313" key="2">
    <source>
        <dbReference type="EMBL" id="PZE18759.1"/>
    </source>
</evidence>
<dbReference type="Pfam" id="PF11138">
    <property type="entry name" value="DUF2911"/>
    <property type="match status" value="1"/>
</dbReference>
<sequence>MKKLSLFLFAGLLSSNLIAQELPKPSPLATTTQKVGLSEVSLEYSRPGVKERKVFGELVPNDKLWRLGANTCTKFTSSTTVTIDGKELPAGTYAMFATPTEAGTWTIDFNSNTKQGGTADYDAKLNVLSVKAKAMENSFNESLIIEFNNLTSNSGVISIKWEKTRVDIPFTVNTAKIAQKNIDEAIKKGENLDQVYYQAASYTFNTLNEKEKAIKYLDKSLKIKESHGALFLKASILESDGKKDEAIKTAEKALKMANEAGSKGWASHIENSIKKWKEA</sequence>
<keyword evidence="1" id="KW-0732">Signal</keyword>
<dbReference type="InterPro" id="IPR011990">
    <property type="entry name" value="TPR-like_helical_dom_sf"/>
</dbReference>
<comment type="caution">
    <text evidence="2">The sequence shown here is derived from an EMBL/GenBank/DDBJ whole genome shotgun (WGS) entry which is preliminary data.</text>
</comment>
<dbReference type="EMBL" id="QKSB01000001">
    <property type="protein sequence ID" value="PZE18759.1"/>
    <property type="molecule type" value="Genomic_DNA"/>
</dbReference>
<feature type="chain" id="PRO_5016021477" evidence="1">
    <location>
        <begin position="20"/>
        <end position="279"/>
    </location>
</feature>
<dbReference type="InterPro" id="IPR019734">
    <property type="entry name" value="TPR_rpt"/>
</dbReference>
<dbReference type="Pfam" id="PF13181">
    <property type="entry name" value="TPR_8"/>
    <property type="match status" value="2"/>
</dbReference>
<dbReference type="SUPFAM" id="SSF48452">
    <property type="entry name" value="TPR-like"/>
    <property type="match status" value="1"/>
</dbReference>
<keyword evidence="3" id="KW-1185">Reference proteome</keyword>